<proteinExistence type="predicted"/>
<feature type="transmembrane region" description="Helical" evidence="7">
    <location>
        <begin position="197"/>
        <end position="216"/>
    </location>
</feature>
<evidence type="ECO:0000256" key="7">
    <source>
        <dbReference type="SAM" id="Phobius"/>
    </source>
</evidence>
<evidence type="ECO:0000256" key="1">
    <source>
        <dbReference type="ARBA" id="ARBA00004651"/>
    </source>
</evidence>
<keyword evidence="5 7" id="KW-1133">Transmembrane helix</keyword>
<feature type="transmembrane region" description="Helical" evidence="7">
    <location>
        <begin position="283"/>
        <end position="304"/>
    </location>
</feature>
<dbReference type="Pfam" id="PF07690">
    <property type="entry name" value="MFS_1"/>
    <property type="match status" value="1"/>
</dbReference>
<name>A0ABP4UZS3_9ACTN</name>
<dbReference type="SUPFAM" id="SSF103473">
    <property type="entry name" value="MFS general substrate transporter"/>
    <property type="match status" value="1"/>
</dbReference>
<dbReference type="InterPro" id="IPR011701">
    <property type="entry name" value="MFS"/>
</dbReference>
<organism evidence="9 10">
    <name type="scientific">Kribbella yunnanensis</name>
    <dbReference type="NCBI Taxonomy" id="190194"/>
    <lineage>
        <taxon>Bacteria</taxon>
        <taxon>Bacillati</taxon>
        <taxon>Actinomycetota</taxon>
        <taxon>Actinomycetes</taxon>
        <taxon>Propionibacteriales</taxon>
        <taxon>Kribbellaceae</taxon>
        <taxon>Kribbella</taxon>
    </lineage>
</organism>
<protein>
    <submittedName>
        <fullName evidence="9">MFS transporter</fullName>
    </submittedName>
</protein>
<evidence type="ECO:0000256" key="4">
    <source>
        <dbReference type="ARBA" id="ARBA00022692"/>
    </source>
</evidence>
<evidence type="ECO:0000313" key="10">
    <source>
        <dbReference type="Proteomes" id="UP001500280"/>
    </source>
</evidence>
<feature type="transmembrane region" description="Helical" evidence="7">
    <location>
        <begin position="32"/>
        <end position="51"/>
    </location>
</feature>
<keyword evidence="10" id="KW-1185">Reference proteome</keyword>
<accession>A0ABP4UZS3</accession>
<evidence type="ECO:0000256" key="6">
    <source>
        <dbReference type="ARBA" id="ARBA00023136"/>
    </source>
</evidence>
<keyword evidence="4 7" id="KW-0812">Transmembrane</keyword>
<evidence type="ECO:0000259" key="8">
    <source>
        <dbReference type="PROSITE" id="PS50850"/>
    </source>
</evidence>
<feature type="transmembrane region" description="Helical" evidence="7">
    <location>
        <begin position="167"/>
        <end position="191"/>
    </location>
</feature>
<dbReference type="InterPro" id="IPR020846">
    <property type="entry name" value="MFS_dom"/>
</dbReference>
<feature type="domain" description="Major facilitator superfamily (MFS) profile" evidence="8">
    <location>
        <begin position="20"/>
        <end position="430"/>
    </location>
</feature>
<keyword evidence="3" id="KW-1003">Cell membrane</keyword>
<dbReference type="PANTHER" id="PTHR43045:SF1">
    <property type="entry name" value="SHIKIMATE TRANSPORTER"/>
    <property type="match status" value="1"/>
</dbReference>
<keyword evidence="2" id="KW-0813">Transport</keyword>
<dbReference type="PROSITE" id="PS50850">
    <property type="entry name" value="MFS"/>
    <property type="match status" value="1"/>
</dbReference>
<gene>
    <name evidence="9" type="ORF">GCM10009745_70870</name>
</gene>
<feature type="transmembrane region" description="Helical" evidence="7">
    <location>
        <begin position="377"/>
        <end position="401"/>
    </location>
</feature>
<feature type="transmembrane region" description="Helical" evidence="7">
    <location>
        <begin position="57"/>
        <end position="81"/>
    </location>
</feature>
<sequence>MTVTQKTPSPGPARNTVVRAVAASTVGSTIEWYDFLLYGVIAPIVLPRVFFPESSEFGGILLSFSTFFVAFAARPLGAVVFGHLGDRVGRKKALVTTLMLMGVGTVGIGLIPGYGTIGILAPLLLVLMRVLQGFGVGGEWSGAVLMAGESGRRSRRALLTSFPQASAMLGTSLATASVLAVGVAAGPQAFIEWAWRIPFLASAVLVVLGFWMRIGIVETSEFAKVRAQGQVERAPVLVAVRSHWRGILLGMFLKVGEMAPVFIFVSFVYVYGKKAGGLEQTTLLASVAIASLISALLMPVMGYLGDRLGPLRVYLIGAAAMAIEVCVYFAGIASGNRSVAIAVILVSLVPYALMFANEATILMSLFPAPVRYSGSSLAFNLAGIIGGGPAPFIATALYGASGSSLPLSVYLLLTVLVGVAAALLIHRRNRRQAAL</sequence>
<evidence type="ECO:0000256" key="2">
    <source>
        <dbReference type="ARBA" id="ARBA00022448"/>
    </source>
</evidence>
<feature type="transmembrane region" description="Helical" evidence="7">
    <location>
        <begin position="311"/>
        <end position="333"/>
    </location>
</feature>
<feature type="transmembrane region" description="Helical" evidence="7">
    <location>
        <begin position="120"/>
        <end position="146"/>
    </location>
</feature>
<dbReference type="EMBL" id="BAAANF010000023">
    <property type="protein sequence ID" value="GAA1712493.1"/>
    <property type="molecule type" value="Genomic_DNA"/>
</dbReference>
<dbReference type="InterPro" id="IPR036259">
    <property type="entry name" value="MFS_trans_sf"/>
</dbReference>
<feature type="transmembrane region" description="Helical" evidence="7">
    <location>
        <begin position="93"/>
        <end position="114"/>
    </location>
</feature>
<comment type="subcellular location">
    <subcellularLocation>
        <location evidence="1">Cell membrane</location>
        <topology evidence="1">Multi-pass membrane protein</topology>
    </subcellularLocation>
</comment>
<evidence type="ECO:0000256" key="3">
    <source>
        <dbReference type="ARBA" id="ARBA00022475"/>
    </source>
</evidence>
<dbReference type="RefSeq" id="WP_344162247.1">
    <property type="nucleotide sequence ID" value="NZ_BAAANF010000023.1"/>
</dbReference>
<evidence type="ECO:0000313" key="9">
    <source>
        <dbReference type="EMBL" id="GAA1712493.1"/>
    </source>
</evidence>
<evidence type="ECO:0000256" key="5">
    <source>
        <dbReference type="ARBA" id="ARBA00022989"/>
    </source>
</evidence>
<feature type="transmembrane region" description="Helical" evidence="7">
    <location>
        <begin position="407"/>
        <end position="425"/>
    </location>
</feature>
<feature type="transmembrane region" description="Helical" evidence="7">
    <location>
        <begin position="251"/>
        <end position="271"/>
    </location>
</feature>
<dbReference type="CDD" id="cd17369">
    <property type="entry name" value="MFS_ShiA_like"/>
    <property type="match status" value="1"/>
</dbReference>
<dbReference type="Gene3D" id="1.20.1250.20">
    <property type="entry name" value="MFS general substrate transporter like domains"/>
    <property type="match status" value="2"/>
</dbReference>
<dbReference type="Proteomes" id="UP001500280">
    <property type="component" value="Unassembled WGS sequence"/>
</dbReference>
<keyword evidence="6 7" id="KW-0472">Membrane</keyword>
<comment type="caution">
    <text evidence="9">The sequence shown here is derived from an EMBL/GenBank/DDBJ whole genome shotgun (WGS) entry which is preliminary data.</text>
</comment>
<dbReference type="PANTHER" id="PTHR43045">
    <property type="entry name" value="SHIKIMATE TRANSPORTER"/>
    <property type="match status" value="1"/>
</dbReference>
<reference evidence="10" key="1">
    <citation type="journal article" date="2019" name="Int. J. Syst. Evol. Microbiol.">
        <title>The Global Catalogue of Microorganisms (GCM) 10K type strain sequencing project: providing services to taxonomists for standard genome sequencing and annotation.</title>
        <authorList>
            <consortium name="The Broad Institute Genomics Platform"/>
            <consortium name="The Broad Institute Genome Sequencing Center for Infectious Disease"/>
            <person name="Wu L."/>
            <person name="Ma J."/>
        </authorList>
    </citation>
    <scope>NUCLEOTIDE SEQUENCE [LARGE SCALE GENOMIC DNA]</scope>
    <source>
        <strain evidence="10">JCM 14307</strain>
    </source>
</reference>
<feature type="transmembrane region" description="Helical" evidence="7">
    <location>
        <begin position="339"/>
        <end position="356"/>
    </location>
</feature>